<protein>
    <submittedName>
        <fullName evidence="1">Uncharacterized protein</fullName>
    </submittedName>
</protein>
<evidence type="ECO:0000313" key="1">
    <source>
        <dbReference type="EMBL" id="KAI8563746.1"/>
    </source>
</evidence>
<comment type="caution">
    <text evidence="1">The sequence shown here is derived from an EMBL/GenBank/DDBJ whole genome shotgun (WGS) entry which is preliminary data.</text>
</comment>
<accession>A0ACC0PF24</accession>
<gene>
    <name evidence="1" type="ORF">RHMOL_Rhmol03G0132800</name>
</gene>
<name>A0ACC0PF24_RHOML</name>
<keyword evidence="2" id="KW-1185">Reference proteome</keyword>
<sequence>MFPYAQVFQEAIIGSDHSPLLLQFCVPLSRVPKVFKFESMWVTSPNCLQVIQDSWSSQVQGSAMFRWNSKIKILKKALKEWSRKEFGNNKIRLGQLRSQLLYVQQLAPSEDNLAVQAGIQEAIEVVLAQEEMYLHQRSRVNWLNYGDSNSSFFHASMIQKRQRNQILRLRAANGDWKDTDDDIDQEIASYFSSISHDDGPRDMASVLAYVPHSVTEEMNTILIGPVRDHEIKAAAFQMGALKAPGSDGFPGLFFQKFWEVIQRDTCAAIKSFFSGNYLLKKLNHTNIILVPKVLHPEALPQFRPISLCNFSVKIISKVMANLLKKILNEIISPHQSAFVPGQQIQDNIVVAHEAFHFLKGHRRGKHSYAAIKLDLSKAYDRVQWDFVAEVMQAMGFDERWIHWVLQIVTTVSYSVTANGKERFSFLPQRGLRQGDPLSPYLFLLVIDVLSATIRSGARNNLFFGIIMKRGCPLLSHLLFADDALLFSSTDSRSISHIKALLDQFCLASGQLINFDKSSVCFSSNTTSTTKRDLCAHLQIPLMDMDAKYLGLPFFWGRSKTEAYSYLNERALTKMQGWKSKRLNSVGREVMLKHVVQAIPCYAMSCFLLSRSFCKKLNHNIRKFFWSGSPEDMKIHWVGGDEFCKAKSHGGLGFRDLRCFNMSLLAK</sequence>
<organism evidence="1 2">
    <name type="scientific">Rhododendron molle</name>
    <name type="common">Chinese azalea</name>
    <name type="synonym">Azalea mollis</name>
    <dbReference type="NCBI Taxonomy" id="49168"/>
    <lineage>
        <taxon>Eukaryota</taxon>
        <taxon>Viridiplantae</taxon>
        <taxon>Streptophyta</taxon>
        <taxon>Embryophyta</taxon>
        <taxon>Tracheophyta</taxon>
        <taxon>Spermatophyta</taxon>
        <taxon>Magnoliopsida</taxon>
        <taxon>eudicotyledons</taxon>
        <taxon>Gunneridae</taxon>
        <taxon>Pentapetalae</taxon>
        <taxon>asterids</taxon>
        <taxon>Ericales</taxon>
        <taxon>Ericaceae</taxon>
        <taxon>Ericoideae</taxon>
        <taxon>Rhodoreae</taxon>
        <taxon>Rhododendron</taxon>
    </lineage>
</organism>
<evidence type="ECO:0000313" key="2">
    <source>
        <dbReference type="Proteomes" id="UP001062846"/>
    </source>
</evidence>
<dbReference type="EMBL" id="CM046390">
    <property type="protein sequence ID" value="KAI8563746.1"/>
    <property type="molecule type" value="Genomic_DNA"/>
</dbReference>
<reference evidence="1" key="1">
    <citation type="submission" date="2022-02" db="EMBL/GenBank/DDBJ databases">
        <title>Plant Genome Project.</title>
        <authorList>
            <person name="Zhang R.-G."/>
        </authorList>
    </citation>
    <scope>NUCLEOTIDE SEQUENCE</scope>
    <source>
        <strain evidence="1">AT1</strain>
    </source>
</reference>
<proteinExistence type="predicted"/>
<dbReference type="Proteomes" id="UP001062846">
    <property type="component" value="Chromosome 3"/>
</dbReference>